<feature type="compositionally biased region" description="Basic residues" evidence="1">
    <location>
        <begin position="262"/>
        <end position="274"/>
    </location>
</feature>
<feature type="region of interest" description="Disordered" evidence="1">
    <location>
        <begin position="1"/>
        <end position="59"/>
    </location>
</feature>
<name>A0A9W9CUD8_9PEZI</name>
<gene>
    <name evidence="2" type="ORF">N0V93_006324</name>
</gene>
<feature type="compositionally biased region" description="Pro residues" evidence="1">
    <location>
        <begin position="32"/>
        <end position="42"/>
    </location>
</feature>
<accession>A0A9W9CUD8</accession>
<dbReference type="EMBL" id="JAPEVB010000004">
    <property type="protein sequence ID" value="KAJ4388863.1"/>
    <property type="molecule type" value="Genomic_DNA"/>
</dbReference>
<sequence>MSASYVMEKYQPPKNQAPSKVRRFPLYRRPVPKPVPTAPPADDPPKEEKPAPPPSNWSNWQFIKETLWEGYWRASPQEDGGWHYHFTKDGKTIWEQKVPKPEAPPAEAPKPSKSSAKTDGALSEKTPTTAFTSAHIMSRAPSLRATTTADDGINHPSSNDIVHSTRLYDIRALTLRGYSSSEASATVRAQEVSSISASHQRRPAQRQDGGIGTGNSSKDRKNINDNDDRDHYRDRPVLYSEEARTSQTASATQEGRRDYHVAHKKRQGRHRAVARSREAGSHQNTIGEVVSAEKKKQFDAKKIVDGWQWG</sequence>
<keyword evidence="3" id="KW-1185">Reference proteome</keyword>
<dbReference type="Proteomes" id="UP001140453">
    <property type="component" value="Unassembled WGS sequence"/>
</dbReference>
<evidence type="ECO:0000313" key="2">
    <source>
        <dbReference type="EMBL" id="KAJ4388863.1"/>
    </source>
</evidence>
<dbReference type="OrthoDB" id="5244262at2759"/>
<feature type="compositionally biased region" description="Basic and acidic residues" evidence="1">
    <location>
        <begin position="217"/>
        <end position="244"/>
    </location>
</feature>
<reference evidence="2" key="1">
    <citation type="submission" date="2022-10" db="EMBL/GenBank/DDBJ databases">
        <title>Tapping the CABI collections for fungal endophytes: first genome assemblies for Collariella, Neodidymelliopsis, Ascochyta clinopodiicola, Didymella pomorum, Didymosphaeria variabile, Neocosmospora piperis and Neocucurbitaria cava.</title>
        <authorList>
            <person name="Hill R."/>
        </authorList>
    </citation>
    <scope>NUCLEOTIDE SEQUENCE</scope>
    <source>
        <strain evidence="2">IMI 355082</strain>
    </source>
</reference>
<evidence type="ECO:0000256" key="1">
    <source>
        <dbReference type="SAM" id="MobiDB-lite"/>
    </source>
</evidence>
<comment type="caution">
    <text evidence="2">The sequence shown here is derived from an EMBL/GenBank/DDBJ whole genome shotgun (WGS) entry which is preliminary data.</text>
</comment>
<proteinExistence type="predicted"/>
<feature type="region of interest" description="Disordered" evidence="1">
    <location>
        <begin position="97"/>
        <end position="139"/>
    </location>
</feature>
<protein>
    <submittedName>
        <fullName evidence="2">Uncharacterized protein</fullName>
    </submittedName>
</protein>
<feature type="region of interest" description="Disordered" evidence="1">
    <location>
        <begin position="190"/>
        <end position="284"/>
    </location>
</feature>
<organism evidence="2 3">
    <name type="scientific">Gnomoniopsis smithogilvyi</name>
    <dbReference type="NCBI Taxonomy" id="1191159"/>
    <lineage>
        <taxon>Eukaryota</taxon>
        <taxon>Fungi</taxon>
        <taxon>Dikarya</taxon>
        <taxon>Ascomycota</taxon>
        <taxon>Pezizomycotina</taxon>
        <taxon>Sordariomycetes</taxon>
        <taxon>Sordariomycetidae</taxon>
        <taxon>Diaporthales</taxon>
        <taxon>Gnomoniaceae</taxon>
        <taxon>Gnomoniopsis</taxon>
    </lineage>
</organism>
<evidence type="ECO:0000313" key="3">
    <source>
        <dbReference type="Proteomes" id="UP001140453"/>
    </source>
</evidence>
<dbReference type="AlphaFoldDB" id="A0A9W9CUD8"/>